<dbReference type="Proteomes" id="UP000075321">
    <property type="component" value="Unassembled WGS sequence"/>
</dbReference>
<comment type="caution">
    <text evidence="1">The sequence shown here is derived from an EMBL/GenBank/DDBJ whole genome shotgun (WGS) entry which is preliminary data.</text>
</comment>
<evidence type="ECO:0000313" key="1">
    <source>
        <dbReference type="EMBL" id="KYH24500.1"/>
    </source>
</evidence>
<name>A0A151AAC5_9EURY</name>
<protein>
    <submittedName>
        <fullName evidence="1">Uncharacterized protein</fullName>
    </submittedName>
</protein>
<reference evidence="1 2" key="1">
    <citation type="submission" date="2016-02" db="EMBL/GenBank/DDBJ databases">
        <title>Genome sequence of Halalkalicoccus paucihalophilus DSM 24557.</title>
        <authorList>
            <person name="Poehlein A."/>
            <person name="Daniel R."/>
        </authorList>
    </citation>
    <scope>NUCLEOTIDE SEQUENCE [LARGE SCALE GENOMIC DNA]</scope>
    <source>
        <strain evidence="1 2">DSM 24557</strain>
    </source>
</reference>
<dbReference type="EMBL" id="LTAZ01000013">
    <property type="protein sequence ID" value="KYH24500.1"/>
    <property type="molecule type" value="Genomic_DNA"/>
</dbReference>
<sequence>MLYIRDIRYIIECSNAQNMSNSAQYVWQLVYPYMN</sequence>
<evidence type="ECO:0000313" key="2">
    <source>
        <dbReference type="Proteomes" id="UP000075321"/>
    </source>
</evidence>
<proteinExistence type="predicted"/>
<gene>
    <name evidence="1" type="ORF">HAPAU_34830</name>
</gene>
<organism evidence="1 2">
    <name type="scientific">Halalkalicoccus paucihalophilus</name>
    <dbReference type="NCBI Taxonomy" id="1008153"/>
    <lineage>
        <taxon>Archaea</taxon>
        <taxon>Methanobacteriati</taxon>
        <taxon>Methanobacteriota</taxon>
        <taxon>Stenosarchaea group</taxon>
        <taxon>Halobacteria</taxon>
        <taxon>Halobacteriales</taxon>
        <taxon>Halococcaceae</taxon>
        <taxon>Halalkalicoccus</taxon>
    </lineage>
</organism>
<keyword evidence="2" id="KW-1185">Reference proteome</keyword>
<accession>A0A151AAC5</accession>
<dbReference type="AlphaFoldDB" id="A0A151AAC5"/>
<dbReference type="PATRIC" id="fig|1008153.3.peg.3671"/>